<keyword evidence="4" id="KW-0804">Transcription</keyword>
<reference evidence="7 8" key="1">
    <citation type="submission" date="2023-01" db="EMBL/GenBank/DDBJ databases">
        <authorList>
            <person name="Whitehead M."/>
        </authorList>
    </citation>
    <scope>NUCLEOTIDE SEQUENCE [LARGE SCALE GENOMIC DNA]</scope>
</reference>
<protein>
    <recommendedName>
        <fullName evidence="2">Regulatory protein zeste</fullName>
    </recommendedName>
</protein>
<evidence type="ECO:0000256" key="5">
    <source>
        <dbReference type="ARBA" id="ARBA00025466"/>
    </source>
</evidence>
<accession>A0AAV0VHI1</accession>
<dbReference type="Pfam" id="PF13873">
    <property type="entry name" value="Myb_DNA-bind_5"/>
    <property type="match status" value="1"/>
</dbReference>
<gene>
    <name evidence="7" type="ORF">MEUPH1_LOCUS310</name>
</gene>
<evidence type="ECO:0000256" key="1">
    <source>
        <dbReference type="ARBA" id="ARBA00011764"/>
    </source>
</evidence>
<dbReference type="Proteomes" id="UP001160148">
    <property type="component" value="Unassembled WGS sequence"/>
</dbReference>
<organism evidence="7 8">
    <name type="scientific">Macrosiphum euphorbiae</name>
    <name type="common">potato aphid</name>
    <dbReference type="NCBI Taxonomy" id="13131"/>
    <lineage>
        <taxon>Eukaryota</taxon>
        <taxon>Metazoa</taxon>
        <taxon>Ecdysozoa</taxon>
        <taxon>Arthropoda</taxon>
        <taxon>Hexapoda</taxon>
        <taxon>Insecta</taxon>
        <taxon>Pterygota</taxon>
        <taxon>Neoptera</taxon>
        <taxon>Paraneoptera</taxon>
        <taxon>Hemiptera</taxon>
        <taxon>Sternorrhyncha</taxon>
        <taxon>Aphidomorpha</taxon>
        <taxon>Aphidoidea</taxon>
        <taxon>Aphididae</taxon>
        <taxon>Macrosiphini</taxon>
        <taxon>Macrosiphum</taxon>
    </lineage>
</organism>
<keyword evidence="8" id="KW-1185">Reference proteome</keyword>
<name>A0AAV0VHI1_9HEMI</name>
<feature type="domain" description="Myb/SANT-like DNA-binding" evidence="6">
    <location>
        <begin position="10"/>
        <end position="70"/>
    </location>
</feature>
<dbReference type="AlphaFoldDB" id="A0AAV0VHI1"/>
<proteinExistence type="predicted"/>
<evidence type="ECO:0000313" key="8">
    <source>
        <dbReference type="Proteomes" id="UP001160148"/>
    </source>
</evidence>
<comment type="function">
    <text evidence="5">Involved in transvection phenomena (= synapsis-dependent gene expression), where the synaptic pairing of chromosomes carrying genes with which zeste interacts influences the expression of these genes. Zeste binds to DNA and stimulates transcription from a nearby promoter.</text>
</comment>
<comment type="subunit">
    <text evidence="1">Self-associates forming complexes of several hundred monomers.</text>
</comment>
<evidence type="ECO:0000256" key="2">
    <source>
        <dbReference type="ARBA" id="ARBA00016807"/>
    </source>
</evidence>
<evidence type="ECO:0000313" key="7">
    <source>
        <dbReference type="EMBL" id="CAI6342985.1"/>
    </source>
</evidence>
<comment type="caution">
    <text evidence="7">The sequence shown here is derived from an EMBL/GenBank/DDBJ whole genome shotgun (WGS) entry which is preliminary data.</text>
</comment>
<evidence type="ECO:0000259" key="6">
    <source>
        <dbReference type="Pfam" id="PF13873"/>
    </source>
</evidence>
<dbReference type="EMBL" id="CARXXK010000001">
    <property type="protein sequence ID" value="CAI6342985.1"/>
    <property type="molecule type" value="Genomic_DNA"/>
</dbReference>
<evidence type="ECO:0000256" key="3">
    <source>
        <dbReference type="ARBA" id="ARBA00023015"/>
    </source>
</evidence>
<evidence type="ECO:0000256" key="4">
    <source>
        <dbReference type="ARBA" id="ARBA00023163"/>
    </source>
</evidence>
<sequence>MSCEKRKKSQSVTNDQKTAMVDFLNNHSDLLKGKHSATFTKHIAAKQWQELTDLLNSIPGPIKYWKAWRRVRTNKLKFILKRIFMIDEIGNDDI</sequence>
<dbReference type="InterPro" id="IPR028002">
    <property type="entry name" value="Myb_DNA-bind_5"/>
</dbReference>
<keyword evidence="3" id="KW-0805">Transcription regulation</keyword>